<dbReference type="Proteomes" id="UP000554235">
    <property type="component" value="Unassembled WGS sequence"/>
</dbReference>
<feature type="chain" id="PRO_5034333991" evidence="1">
    <location>
        <begin position="23"/>
        <end position="232"/>
    </location>
</feature>
<keyword evidence="3" id="KW-1185">Reference proteome</keyword>
<gene>
    <name evidence="2" type="ORF">FALBO_16042</name>
</gene>
<protein>
    <submittedName>
        <fullName evidence="2">Uncharacterized protein</fullName>
    </submittedName>
</protein>
<evidence type="ECO:0000256" key="1">
    <source>
        <dbReference type="SAM" id="SignalP"/>
    </source>
</evidence>
<proteinExistence type="predicted"/>
<reference evidence="2 3" key="1">
    <citation type="submission" date="2020-01" db="EMBL/GenBank/DDBJ databases">
        <title>Identification and distribution of gene clusters putatively required for synthesis of sphingolipid metabolism inhibitors in phylogenetically diverse species of the filamentous fungus Fusarium.</title>
        <authorList>
            <person name="Kim H.-S."/>
            <person name="Busman M."/>
            <person name="Brown D.W."/>
            <person name="Divon H."/>
            <person name="Uhlig S."/>
            <person name="Proctor R.H."/>
        </authorList>
    </citation>
    <scope>NUCLEOTIDE SEQUENCE [LARGE SCALE GENOMIC DNA]</scope>
    <source>
        <strain evidence="2 3">NRRL 20459</strain>
    </source>
</reference>
<evidence type="ECO:0000313" key="2">
    <source>
        <dbReference type="EMBL" id="KAF4453177.1"/>
    </source>
</evidence>
<feature type="signal peptide" evidence="1">
    <location>
        <begin position="1"/>
        <end position="22"/>
    </location>
</feature>
<evidence type="ECO:0000313" key="3">
    <source>
        <dbReference type="Proteomes" id="UP000554235"/>
    </source>
</evidence>
<dbReference type="AlphaFoldDB" id="A0A8H4KMV7"/>
<organism evidence="2 3">
    <name type="scientific">Fusarium albosuccineum</name>
    <dbReference type="NCBI Taxonomy" id="1237068"/>
    <lineage>
        <taxon>Eukaryota</taxon>
        <taxon>Fungi</taxon>
        <taxon>Dikarya</taxon>
        <taxon>Ascomycota</taxon>
        <taxon>Pezizomycotina</taxon>
        <taxon>Sordariomycetes</taxon>
        <taxon>Hypocreomycetidae</taxon>
        <taxon>Hypocreales</taxon>
        <taxon>Nectriaceae</taxon>
        <taxon>Fusarium</taxon>
        <taxon>Fusarium decemcellulare species complex</taxon>
    </lineage>
</organism>
<accession>A0A8H4KMV7</accession>
<dbReference type="OrthoDB" id="4766028at2759"/>
<name>A0A8H4KMV7_9HYPO</name>
<keyword evidence="1" id="KW-0732">Signal</keyword>
<comment type="caution">
    <text evidence="2">The sequence shown here is derived from an EMBL/GenBank/DDBJ whole genome shotgun (WGS) entry which is preliminary data.</text>
</comment>
<dbReference type="EMBL" id="JAADYS010002907">
    <property type="protein sequence ID" value="KAF4453177.1"/>
    <property type="molecule type" value="Genomic_DNA"/>
</dbReference>
<sequence length="232" mass="24430">MHLTNILLTVAIAAFSATKIAAVEHGDVTAYNGGEIKWQQLGKGMWTGIPVDEWDESIHKRSDVDYGLDKYALGLDQSMRHDARSLELQSRNLRTTCQAIAACATGYEDIELAGVLDATINAIEAAAGAVGTIWDLLNEKPFLTTIFGGTTATVVGIKLEKSLWPPPAAECSTASTDKDLLSSAISTGLSANPGASSISVDVNGPETGWTATMSVTKNADPPVTMVGQCFKG</sequence>